<organism evidence="1 2">
    <name type="scientific">Dysgonomonas hofstadii</name>
    <dbReference type="NCBI Taxonomy" id="637886"/>
    <lineage>
        <taxon>Bacteria</taxon>
        <taxon>Pseudomonadati</taxon>
        <taxon>Bacteroidota</taxon>
        <taxon>Bacteroidia</taxon>
        <taxon>Bacteroidales</taxon>
        <taxon>Dysgonomonadaceae</taxon>
        <taxon>Dysgonomonas</taxon>
    </lineage>
</organism>
<dbReference type="RefSeq" id="WP_183305752.1">
    <property type="nucleotide sequence ID" value="NZ_JACIEP010000002.1"/>
</dbReference>
<reference evidence="1 2" key="1">
    <citation type="submission" date="2020-08" db="EMBL/GenBank/DDBJ databases">
        <title>Genomic Encyclopedia of Type Strains, Phase IV (KMG-IV): sequencing the most valuable type-strain genomes for metagenomic binning, comparative biology and taxonomic classification.</title>
        <authorList>
            <person name="Goeker M."/>
        </authorList>
    </citation>
    <scope>NUCLEOTIDE SEQUENCE [LARGE SCALE GENOMIC DNA]</scope>
    <source>
        <strain evidence="1 2">DSM 104969</strain>
    </source>
</reference>
<proteinExistence type="predicted"/>
<accession>A0A840CL84</accession>
<comment type="caution">
    <text evidence="1">The sequence shown here is derived from an EMBL/GenBank/DDBJ whole genome shotgun (WGS) entry which is preliminary data.</text>
</comment>
<evidence type="ECO:0000313" key="2">
    <source>
        <dbReference type="Proteomes" id="UP000555103"/>
    </source>
</evidence>
<dbReference type="EMBL" id="JACIEP010000002">
    <property type="protein sequence ID" value="MBB4034808.1"/>
    <property type="molecule type" value="Genomic_DNA"/>
</dbReference>
<dbReference type="Proteomes" id="UP000555103">
    <property type="component" value="Unassembled WGS sequence"/>
</dbReference>
<dbReference type="AlphaFoldDB" id="A0A840CL84"/>
<protein>
    <submittedName>
        <fullName evidence="1">Uncharacterized protein</fullName>
    </submittedName>
</protein>
<gene>
    <name evidence="1" type="ORF">GGR21_000695</name>
</gene>
<name>A0A840CL84_9BACT</name>
<keyword evidence="2" id="KW-1185">Reference proteome</keyword>
<evidence type="ECO:0000313" key="1">
    <source>
        <dbReference type="EMBL" id="MBB4034808.1"/>
    </source>
</evidence>
<dbReference type="PROSITE" id="PS51257">
    <property type="entry name" value="PROKAR_LIPOPROTEIN"/>
    <property type="match status" value="1"/>
</dbReference>
<sequence>MKKIINYILITLLLFSVVSCDKEPELNENLHGYYLLSLDIVYPSNSYGTYTAEFNGQNISETKFLRSIEKGELKIFPKDSNTPELTIKDYNIIENGEKIRLIKLPGQNIELYKEENFVTFQNNIQFMSDNYKAVFNGQELAKGLNYYKKVNGLDGDLKIYEEGNLEPIFSQPFSVIETGTSVINLLQLSETLFLDVPEDTEVDPESDRYTKVRFFYTPNVFPGVEKIKLEVLEYTNLTPLGSIEMNVGELSPYLTIDWDIVTNAGGNLNGLCQIITDVATGNILVDGGTNYDAVINFIKNNNYKKVTCQIPIGGIMITPIASLSNKW</sequence>